<evidence type="ECO:0000313" key="1">
    <source>
        <dbReference type="EMBL" id="PSJ07538.1"/>
    </source>
</evidence>
<dbReference type="Proteomes" id="UP000243002">
    <property type="component" value="Unassembled WGS sequence"/>
</dbReference>
<dbReference type="EMBL" id="PXXO01000001">
    <property type="protein sequence ID" value="PSJ07538.1"/>
    <property type="molecule type" value="Genomic_DNA"/>
</dbReference>
<dbReference type="AlphaFoldDB" id="A0A2P7N262"/>
<proteinExistence type="predicted"/>
<sequence length="117" mass="12648">MSFATPTKNPSPSFLIPGAAKTKAAESLRLDQINSSLVIQAARRILFQSLELGHAGHEPSGVVLHGKQILQGRIVFDQPVLLPDEQFVPIDLIRGRLARSGAARLRLPRKPSSPPLA</sequence>
<evidence type="ECO:0000313" key="2">
    <source>
        <dbReference type="Proteomes" id="UP000243002"/>
    </source>
</evidence>
<accession>A0A2P7N262</accession>
<name>A0A2P7N262_9CYAN</name>
<organism evidence="1 2">
    <name type="scientific">Cyanobium usitatum str. Tous</name>
    <dbReference type="NCBI Taxonomy" id="2116684"/>
    <lineage>
        <taxon>Bacteria</taxon>
        <taxon>Bacillati</taxon>
        <taxon>Cyanobacteriota</taxon>
        <taxon>Cyanophyceae</taxon>
        <taxon>Synechococcales</taxon>
        <taxon>Prochlorococcaceae</taxon>
        <taxon>Cyanobium</taxon>
    </lineage>
</organism>
<protein>
    <submittedName>
        <fullName evidence="1">Uncharacterized protein</fullName>
    </submittedName>
</protein>
<reference evidence="1 2" key="1">
    <citation type="journal article" date="2018" name="Environ. Microbiol.">
        <title>Ecological and genomic features of two widespread freshwater picocyanobacteria.</title>
        <authorList>
            <person name="Cabello-Yeves P.J."/>
            <person name="Picazo A."/>
            <person name="Camacho A."/>
            <person name="Callieri C."/>
            <person name="Rosselli R."/>
            <person name="Roda-Garcia J.J."/>
            <person name="Coutinho F.H."/>
            <person name="Rodriguez-Valera F."/>
        </authorList>
    </citation>
    <scope>NUCLEOTIDE SEQUENCE [LARGE SCALE GENOMIC DNA]</scope>
    <source>
        <strain evidence="1 2">Tous</strain>
    </source>
</reference>
<gene>
    <name evidence="1" type="ORF">C7K55_01290</name>
</gene>
<dbReference type="OrthoDB" id="531597at2"/>
<keyword evidence="2" id="KW-1185">Reference proteome</keyword>
<comment type="caution">
    <text evidence="1">The sequence shown here is derived from an EMBL/GenBank/DDBJ whole genome shotgun (WGS) entry which is preliminary data.</text>
</comment>